<dbReference type="Gene3D" id="3.40.50.300">
    <property type="entry name" value="P-loop containing nucleotide triphosphate hydrolases"/>
    <property type="match status" value="1"/>
</dbReference>
<name>A0ABQ0DQA6_9EUKA</name>
<dbReference type="Proteomes" id="UP001628156">
    <property type="component" value="Unassembled WGS sequence"/>
</dbReference>
<dbReference type="Pfam" id="PF02463">
    <property type="entry name" value="SMC_N"/>
    <property type="match status" value="1"/>
</dbReference>
<dbReference type="InterPro" id="IPR003395">
    <property type="entry name" value="RecF/RecN/SMC_N"/>
</dbReference>
<dbReference type="InterPro" id="IPR027417">
    <property type="entry name" value="P-loop_NTPase"/>
</dbReference>
<evidence type="ECO:0000313" key="3">
    <source>
        <dbReference type="Proteomes" id="UP001628156"/>
    </source>
</evidence>
<keyword evidence="3" id="KW-1185">Reference proteome</keyword>
<dbReference type="SUPFAM" id="SSF52540">
    <property type="entry name" value="P-loop containing nucleoside triphosphate hydrolases"/>
    <property type="match status" value="1"/>
</dbReference>
<dbReference type="EMBL" id="BAAFRS010000240">
    <property type="protein sequence ID" value="GAB1225030.1"/>
    <property type="molecule type" value="Genomic_DNA"/>
</dbReference>
<feature type="domain" description="RecF/RecN/SMC N-terminal" evidence="1">
    <location>
        <begin position="83"/>
        <end position="160"/>
    </location>
</feature>
<dbReference type="PANTHER" id="PTHR43977">
    <property type="entry name" value="STRUCTURAL MAINTENANCE OF CHROMOSOMES PROTEIN 3"/>
    <property type="match status" value="1"/>
</dbReference>
<organism evidence="2 3">
    <name type="scientific">Entamoeba nuttalli</name>
    <dbReference type="NCBI Taxonomy" id="412467"/>
    <lineage>
        <taxon>Eukaryota</taxon>
        <taxon>Amoebozoa</taxon>
        <taxon>Evosea</taxon>
        <taxon>Archamoebae</taxon>
        <taxon>Mastigamoebida</taxon>
        <taxon>Entamoebidae</taxon>
        <taxon>Entamoeba</taxon>
    </lineage>
</organism>
<proteinExistence type="predicted"/>
<comment type="caution">
    <text evidence="2">The sequence shown here is derived from an EMBL/GenBank/DDBJ whole genome shotgun (WGS) entry which is preliminary data.</text>
</comment>
<gene>
    <name evidence="2" type="ORF">ENUP19_0240G0028</name>
</gene>
<reference evidence="2 3" key="1">
    <citation type="journal article" date="2019" name="PLoS Negl. Trop. Dis.">
        <title>Whole genome sequencing of Entamoeba nuttalli reveals mammalian host-related molecular signatures and a novel octapeptide-repeat surface protein.</title>
        <authorList>
            <person name="Tanaka M."/>
            <person name="Makiuchi T."/>
            <person name="Komiyama T."/>
            <person name="Shiina T."/>
            <person name="Osaki K."/>
            <person name="Tachibana H."/>
        </authorList>
    </citation>
    <scope>NUCLEOTIDE SEQUENCE [LARGE SCALE GENOMIC DNA]</scope>
    <source>
        <strain evidence="2 3">P19-061405</strain>
    </source>
</reference>
<sequence length="187" mass="20844">MTRKHIIETDKDKIVKVINDLDEKMKDAIQEAYEFVNVKFGSIFSSLHPGASAKLVPYDGHSIFNGIEARVRLGDMWKESLIELSGGQKSLLALSLILAILLYKPSPLYILDEVDAALDVSNTQNFGGMLREHFKASQFIVVSLKSGMFDNANILFNTKVINNISSVTRTIGTALKHKKNKEMEEGD</sequence>
<protein>
    <recommendedName>
        <fullName evidence="1">RecF/RecN/SMC N-terminal domain-containing protein</fullName>
    </recommendedName>
</protein>
<evidence type="ECO:0000259" key="1">
    <source>
        <dbReference type="Pfam" id="PF02463"/>
    </source>
</evidence>
<accession>A0ABQ0DQA6</accession>
<evidence type="ECO:0000313" key="2">
    <source>
        <dbReference type="EMBL" id="GAB1225030.1"/>
    </source>
</evidence>